<proteinExistence type="predicted"/>
<dbReference type="Proteomes" id="UP000005150">
    <property type="component" value="Unassembled WGS sequence"/>
</dbReference>
<evidence type="ECO:0000313" key="2">
    <source>
        <dbReference type="Proteomes" id="UP000005150"/>
    </source>
</evidence>
<protein>
    <submittedName>
        <fullName evidence="1">Uncharacterized protein</fullName>
    </submittedName>
</protein>
<dbReference type="HOGENOM" id="CLU_3180363_0_0_10"/>
<gene>
    <name evidence="1" type="ORF">HMPREF1071_03468</name>
</gene>
<dbReference type="EMBL" id="AGXV01000041">
    <property type="protein sequence ID" value="EIY58942.1"/>
    <property type="molecule type" value="Genomic_DNA"/>
</dbReference>
<accession>I8Y9C7</accession>
<keyword evidence="2" id="KW-1185">Reference proteome</keyword>
<comment type="caution">
    <text evidence="1">The sequence shown here is derived from an EMBL/GenBank/DDBJ whole genome shotgun (WGS) entry which is preliminary data.</text>
</comment>
<dbReference type="AlphaFoldDB" id="I8Y9C7"/>
<organism evidence="1 2">
    <name type="scientific">Bacteroides salyersiae CL02T12C01</name>
    <dbReference type="NCBI Taxonomy" id="997887"/>
    <lineage>
        <taxon>Bacteria</taxon>
        <taxon>Pseudomonadati</taxon>
        <taxon>Bacteroidota</taxon>
        <taxon>Bacteroidia</taxon>
        <taxon>Bacteroidales</taxon>
        <taxon>Bacteroidaceae</taxon>
        <taxon>Bacteroides</taxon>
    </lineage>
</organism>
<name>I8Y9C7_9BACE</name>
<reference evidence="1 2" key="1">
    <citation type="submission" date="2012-02" db="EMBL/GenBank/DDBJ databases">
        <title>The Genome Sequence of Bacteroides salyersiae CL02T12C01.</title>
        <authorList>
            <consortium name="The Broad Institute Genome Sequencing Platform"/>
            <person name="Earl A."/>
            <person name="Ward D."/>
            <person name="Feldgarden M."/>
            <person name="Gevers D."/>
            <person name="Zitomersky N.L."/>
            <person name="Coyne M.J."/>
            <person name="Comstock L.E."/>
            <person name="Young S.K."/>
            <person name="Zeng Q."/>
            <person name="Gargeya S."/>
            <person name="Fitzgerald M."/>
            <person name="Haas B."/>
            <person name="Abouelleil A."/>
            <person name="Alvarado L."/>
            <person name="Arachchi H.M."/>
            <person name="Berlin A."/>
            <person name="Chapman S.B."/>
            <person name="Gearin G."/>
            <person name="Goldberg J."/>
            <person name="Griggs A."/>
            <person name="Gujja S."/>
            <person name="Hansen M."/>
            <person name="Heiman D."/>
            <person name="Howarth C."/>
            <person name="Larimer J."/>
            <person name="Lui A."/>
            <person name="MacDonald P.J.P."/>
            <person name="McCowen C."/>
            <person name="Montmayeur A."/>
            <person name="Murphy C."/>
            <person name="Neiman D."/>
            <person name="Pearson M."/>
            <person name="Priest M."/>
            <person name="Roberts A."/>
            <person name="Saif S."/>
            <person name="Shea T."/>
            <person name="Sisk P."/>
            <person name="Stolte C."/>
            <person name="Sykes S."/>
            <person name="Wortman J."/>
            <person name="Nusbaum C."/>
            <person name="Birren B."/>
        </authorList>
    </citation>
    <scope>NUCLEOTIDE SEQUENCE [LARGE SCALE GENOMIC DNA]</scope>
    <source>
        <strain evidence="1 2">CL02T12C01</strain>
    </source>
</reference>
<sequence>MQTFALYSITEMTSEQKVYYQLHYFCNLRTKLREYSLGAHLEFNYL</sequence>
<evidence type="ECO:0000313" key="1">
    <source>
        <dbReference type="EMBL" id="EIY58942.1"/>
    </source>
</evidence>